<dbReference type="EMBL" id="PGFE01000001">
    <property type="protein sequence ID" value="PJJ77867.1"/>
    <property type="molecule type" value="Genomic_DNA"/>
</dbReference>
<protein>
    <submittedName>
        <fullName evidence="1">Virulence-associated protein</fullName>
    </submittedName>
</protein>
<reference evidence="1 2" key="1">
    <citation type="submission" date="2017-11" db="EMBL/GenBank/DDBJ databases">
        <title>Genomic Encyclopedia of Archaeal and Bacterial Type Strains, Phase II (KMG-II): From Individual Species to Whole Genera.</title>
        <authorList>
            <person name="Goeker M."/>
        </authorList>
    </citation>
    <scope>NUCLEOTIDE SEQUENCE [LARGE SCALE GENOMIC DNA]</scope>
    <source>
        <strain evidence="1 2">DSM 25478</strain>
    </source>
</reference>
<comment type="caution">
    <text evidence="1">The sequence shown here is derived from an EMBL/GenBank/DDBJ whole genome shotgun (WGS) entry which is preliminary data.</text>
</comment>
<keyword evidence="2" id="KW-1185">Reference proteome</keyword>
<evidence type="ECO:0000313" key="2">
    <source>
        <dbReference type="Proteomes" id="UP000231693"/>
    </source>
</evidence>
<dbReference type="Pfam" id="PF05526">
    <property type="entry name" value="R_equi_Vir"/>
    <property type="match status" value="1"/>
</dbReference>
<accession>A0A2M9D162</accession>
<gene>
    <name evidence="1" type="ORF">CLV28_1093</name>
</gene>
<dbReference type="Gene3D" id="2.40.128.480">
    <property type="entry name" value="Rhodococcus equi virulence-associated protein"/>
    <property type="match status" value="1"/>
</dbReference>
<name>A0A2M9D162_9CELL</name>
<proteinExistence type="predicted"/>
<dbReference type="Proteomes" id="UP000231693">
    <property type="component" value="Unassembled WGS sequence"/>
</dbReference>
<dbReference type="OrthoDB" id="1366306at2"/>
<sequence>MSETMIDRAVVADDFAASVAEILPQDKIDAAAEQIRTATASYPATGSVASLVFWIRVSIDVTGGKSFVGNAGGIAVPGGGGFWGDVYTDDLDRLYRDTVSFQFNTTPVYFNVNFFDSSSTFLGSLQAGAFGTSTGTGGGSGSWA</sequence>
<evidence type="ECO:0000313" key="1">
    <source>
        <dbReference type="EMBL" id="PJJ77867.1"/>
    </source>
</evidence>
<dbReference type="InterPro" id="IPR008810">
    <property type="entry name" value="R_equi_Vir"/>
</dbReference>
<organism evidence="1 2">
    <name type="scientific">Sediminihabitans luteus</name>
    <dbReference type="NCBI Taxonomy" id="1138585"/>
    <lineage>
        <taxon>Bacteria</taxon>
        <taxon>Bacillati</taxon>
        <taxon>Actinomycetota</taxon>
        <taxon>Actinomycetes</taxon>
        <taxon>Micrococcales</taxon>
        <taxon>Cellulomonadaceae</taxon>
        <taxon>Sediminihabitans</taxon>
    </lineage>
</organism>
<dbReference type="RefSeq" id="WP_100422169.1">
    <property type="nucleotide sequence ID" value="NZ_BOOX01000010.1"/>
</dbReference>
<dbReference type="InterPro" id="IPR038625">
    <property type="entry name" value="R_equi_Vir_sf"/>
</dbReference>
<dbReference type="AlphaFoldDB" id="A0A2M9D162"/>